<protein>
    <submittedName>
        <fullName evidence="1">Uncharacterized protein</fullName>
    </submittedName>
</protein>
<sequence>MRRALRNVSSGIFVAAAAQLQKTLHVSRHHASADQPTNCSRRNKWTPSAVKSCSVDGAEEVCNRRSSSKPLY</sequence>
<gene>
    <name evidence="1" type="ORF">LIPSTDRAFT_139155</name>
</gene>
<organism evidence="1 2">
    <name type="scientific">Lipomyces starkeyi NRRL Y-11557</name>
    <dbReference type="NCBI Taxonomy" id="675824"/>
    <lineage>
        <taxon>Eukaryota</taxon>
        <taxon>Fungi</taxon>
        <taxon>Dikarya</taxon>
        <taxon>Ascomycota</taxon>
        <taxon>Saccharomycotina</taxon>
        <taxon>Lipomycetes</taxon>
        <taxon>Lipomycetales</taxon>
        <taxon>Lipomycetaceae</taxon>
        <taxon>Lipomyces</taxon>
    </lineage>
</organism>
<name>A0A1E3QFZ8_LIPST</name>
<accession>A0A1E3QFZ8</accession>
<evidence type="ECO:0000313" key="2">
    <source>
        <dbReference type="Proteomes" id="UP000094385"/>
    </source>
</evidence>
<dbReference type="EMBL" id="KV454289">
    <property type="protein sequence ID" value="ODQ76625.1"/>
    <property type="molecule type" value="Genomic_DNA"/>
</dbReference>
<keyword evidence="2" id="KW-1185">Reference proteome</keyword>
<proteinExistence type="predicted"/>
<reference evidence="1 2" key="1">
    <citation type="journal article" date="2016" name="Proc. Natl. Acad. Sci. U.S.A.">
        <title>Comparative genomics of biotechnologically important yeasts.</title>
        <authorList>
            <person name="Riley R."/>
            <person name="Haridas S."/>
            <person name="Wolfe K.H."/>
            <person name="Lopes M.R."/>
            <person name="Hittinger C.T."/>
            <person name="Goeker M."/>
            <person name="Salamov A.A."/>
            <person name="Wisecaver J.H."/>
            <person name="Long T.M."/>
            <person name="Calvey C.H."/>
            <person name="Aerts A.L."/>
            <person name="Barry K.W."/>
            <person name="Choi C."/>
            <person name="Clum A."/>
            <person name="Coughlan A.Y."/>
            <person name="Deshpande S."/>
            <person name="Douglass A.P."/>
            <person name="Hanson S.J."/>
            <person name="Klenk H.-P."/>
            <person name="LaButti K.M."/>
            <person name="Lapidus A."/>
            <person name="Lindquist E.A."/>
            <person name="Lipzen A.M."/>
            <person name="Meier-Kolthoff J.P."/>
            <person name="Ohm R.A."/>
            <person name="Otillar R.P."/>
            <person name="Pangilinan J.L."/>
            <person name="Peng Y."/>
            <person name="Rokas A."/>
            <person name="Rosa C.A."/>
            <person name="Scheuner C."/>
            <person name="Sibirny A.A."/>
            <person name="Slot J.C."/>
            <person name="Stielow J.B."/>
            <person name="Sun H."/>
            <person name="Kurtzman C.P."/>
            <person name="Blackwell M."/>
            <person name="Grigoriev I.V."/>
            <person name="Jeffries T.W."/>
        </authorList>
    </citation>
    <scope>NUCLEOTIDE SEQUENCE [LARGE SCALE GENOMIC DNA]</scope>
    <source>
        <strain evidence="1 2">NRRL Y-11557</strain>
    </source>
</reference>
<dbReference type="AlphaFoldDB" id="A0A1E3QFZ8"/>
<dbReference type="Proteomes" id="UP000094385">
    <property type="component" value="Unassembled WGS sequence"/>
</dbReference>
<evidence type="ECO:0000313" key="1">
    <source>
        <dbReference type="EMBL" id="ODQ76625.1"/>
    </source>
</evidence>